<evidence type="ECO:0000313" key="2">
    <source>
        <dbReference type="EMBL" id="MFD2114252.1"/>
    </source>
</evidence>
<evidence type="ECO:0000313" key="3">
    <source>
        <dbReference type="Proteomes" id="UP001597362"/>
    </source>
</evidence>
<sequence>MAKKDSKDKSHDRRSLERGEVYHLWMVSGGICSFDGCSERLVANSKGKLTNVGVAAHIIGHSKTSARHEFAEQYGYTEDKLEDVRNLMLMCYKHSKLIDDQHTRDDFPPDLLFSMKQRHEAWVRGWTEDKKKSLAIVHKRLGPPMATLPMTEFTSNIMLEAIEDQTEFVDFTEAGWEKGKLQNEKLYKQFVDRIRIGKFDVAEVYSLSPIPLLIHLGKMLSDTIPLTVYQYERETGLWVNSLPEDKSLIGLNPSAIFKDVGAMQLVVTISVSDTVSEEDVQGARNFPHDRLDIRVENPHVKRLLYREQVQEIQQLFKDKSEELIRLKRYQHIHLFYSGPAGLAIELGRSINQNMWPEVSLYQFNYRNNPRYHFAFTV</sequence>
<name>A0ABW4YEZ3_9BACL</name>
<keyword evidence="3" id="KW-1185">Reference proteome</keyword>
<dbReference type="RefSeq" id="WP_377769224.1">
    <property type="nucleotide sequence ID" value="NZ_JBHUHO010000002.1"/>
</dbReference>
<protein>
    <submittedName>
        <fullName evidence="2">SAVED domain-containing protein</fullName>
    </submittedName>
</protein>
<dbReference type="Pfam" id="PF18145">
    <property type="entry name" value="SAVED"/>
    <property type="match status" value="1"/>
</dbReference>
<organism evidence="2 3">
    <name type="scientific">Paenibacillus yanchengensis</name>
    <dbReference type="NCBI Taxonomy" id="2035833"/>
    <lineage>
        <taxon>Bacteria</taxon>
        <taxon>Bacillati</taxon>
        <taxon>Bacillota</taxon>
        <taxon>Bacilli</taxon>
        <taxon>Bacillales</taxon>
        <taxon>Paenibacillaceae</taxon>
        <taxon>Paenibacillus</taxon>
    </lineage>
</organism>
<dbReference type="InterPro" id="IPR040836">
    <property type="entry name" value="SAVED"/>
</dbReference>
<dbReference type="EMBL" id="JBHUHO010000002">
    <property type="protein sequence ID" value="MFD2114252.1"/>
    <property type="molecule type" value="Genomic_DNA"/>
</dbReference>
<gene>
    <name evidence="2" type="ORF">ACFSJH_00585</name>
</gene>
<dbReference type="Proteomes" id="UP001597362">
    <property type="component" value="Unassembled WGS sequence"/>
</dbReference>
<proteinExistence type="predicted"/>
<comment type="caution">
    <text evidence="2">The sequence shown here is derived from an EMBL/GenBank/DDBJ whole genome shotgun (WGS) entry which is preliminary data.</text>
</comment>
<feature type="domain" description="SMODS-associated and fused to various effectors" evidence="1">
    <location>
        <begin position="187"/>
        <end position="377"/>
    </location>
</feature>
<dbReference type="NCBIfam" id="NF033611">
    <property type="entry name" value="SAVED"/>
    <property type="match status" value="1"/>
</dbReference>
<accession>A0ABW4YEZ3</accession>
<reference evidence="3" key="1">
    <citation type="journal article" date="2019" name="Int. J. Syst. Evol. Microbiol.">
        <title>The Global Catalogue of Microorganisms (GCM) 10K type strain sequencing project: providing services to taxonomists for standard genome sequencing and annotation.</title>
        <authorList>
            <consortium name="The Broad Institute Genomics Platform"/>
            <consortium name="The Broad Institute Genome Sequencing Center for Infectious Disease"/>
            <person name="Wu L."/>
            <person name="Ma J."/>
        </authorList>
    </citation>
    <scope>NUCLEOTIDE SEQUENCE [LARGE SCALE GENOMIC DNA]</scope>
    <source>
        <strain evidence="3">GH52</strain>
    </source>
</reference>
<evidence type="ECO:0000259" key="1">
    <source>
        <dbReference type="Pfam" id="PF18145"/>
    </source>
</evidence>